<sequence>FSSKLRFLSKKKTQSIGHSVNYPLSALFRNTGCFSVCAGCKACLYVFDDAVIMHALFIADERISAGVVELFPKCICGRSQKGWEGGEGWLDRRLASTTTSDNAEMNFY</sequence>
<evidence type="ECO:0000313" key="1">
    <source>
        <dbReference type="EMBL" id="KHN82178.1"/>
    </source>
</evidence>
<organism evidence="1 2">
    <name type="scientific">Toxocara canis</name>
    <name type="common">Canine roundworm</name>
    <dbReference type="NCBI Taxonomy" id="6265"/>
    <lineage>
        <taxon>Eukaryota</taxon>
        <taxon>Metazoa</taxon>
        <taxon>Ecdysozoa</taxon>
        <taxon>Nematoda</taxon>
        <taxon>Chromadorea</taxon>
        <taxon>Rhabditida</taxon>
        <taxon>Spirurina</taxon>
        <taxon>Ascaridomorpha</taxon>
        <taxon>Ascaridoidea</taxon>
        <taxon>Toxocaridae</taxon>
        <taxon>Toxocara</taxon>
    </lineage>
</organism>
<dbReference type="AlphaFoldDB" id="A0A0B2VKS2"/>
<dbReference type="Proteomes" id="UP000031036">
    <property type="component" value="Unassembled WGS sequence"/>
</dbReference>
<feature type="non-terminal residue" evidence="1">
    <location>
        <position position="108"/>
    </location>
</feature>
<dbReference type="EMBL" id="JPKZ01001397">
    <property type="protein sequence ID" value="KHN82178.1"/>
    <property type="molecule type" value="Genomic_DNA"/>
</dbReference>
<protein>
    <submittedName>
        <fullName evidence="1">Uncharacterized protein</fullName>
    </submittedName>
</protein>
<name>A0A0B2VKS2_TOXCA</name>
<keyword evidence="2" id="KW-1185">Reference proteome</keyword>
<gene>
    <name evidence="1" type="ORF">Tcan_01163</name>
</gene>
<comment type="caution">
    <text evidence="1">The sequence shown here is derived from an EMBL/GenBank/DDBJ whole genome shotgun (WGS) entry which is preliminary data.</text>
</comment>
<accession>A0A0B2VKS2</accession>
<feature type="non-terminal residue" evidence="1">
    <location>
        <position position="1"/>
    </location>
</feature>
<proteinExistence type="predicted"/>
<reference evidence="1 2" key="1">
    <citation type="submission" date="2014-11" db="EMBL/GenBank/DDBJ databases">
        <title>Genetic blueprint of the zoonotic pathogen Toxocara canis.</title>
        <authorList>
            <person name="Zhu X.-Q."/>
            <person name="Korhonen P.K."/>
            <person name="Cai H."/>
            <person name="Young N.D."/>
            <person name="Nejsum P."/>
            <person name="von Samson-Himmelstjerna G."/>
            <person name="Boag P.R."/>
            <person name="Tan P."/>
            <person name="Li Q."/>
            <person name="Min J."/>
            <person name="Yang Y."/>
            <person name="Wang X."/>
            <person name="Fang X."/>
            <person name="Hall R.S."/>
            <person name="Hofmann A."/>
            <person name="Sternberg P.W."/>
            <person name="Jex A.R."/>
            <person name="Gasser R.B."/>
        </authorList>
    </citation>
    <scope>NUCLEOTIDE SEQUENCE [LARGE SCALE GENOMIC DNA]</scope>
    <source>
        <strain evidence="1">PN_DK_2014</strain>
    </source>
</reference>
<evidence type="ECO:0000313" key="2">
    <source>
        <dbReference type="Proteomes" id="UP000031036"/>
    </source>
</evidence>